<comment type="caution">
    <text evidence="1">The sequence shown here is derived from an EMBL/GenBank/DDBJ whole genome shotgun (WGS) entry which is preliminary data.</text>
</comment>
<evidence type="ECO:0000313" key="2">
    <source>
        <dbReference type="Proteomes" id="UP000596742"/>
    </source>
</evidence>
<accession>A0A8B6FNT7</accession>
<sequence>MLPHGSDIFRAVLSEIDNKYLQTVCVKDNTDIQNDAFKPTALSSLNENTVSKVNQHVRTNRVQWIDECKRVPIASESKLCSQGDSKKDPKPILKYTPVYDWF</sequence>
<organism evidence="1 2">
    <name type="scientific">Mytilus galloprovincialis</name>
    <name type="common">Mediterranean mussel</name>
    <dbReference type="NCBI Taxonomy" id="29158"/>
    <lineage>
        <taxon>Eukaryota</taxon>
        <taxon>Metazoa</taxon>
        <taxon>Spiralia</taxon>
        <taxon>Lophotrochozoa</taxon>
        <taxon>Mollusca</taxon>
        <taxon>Bivalvia</taxon>
        <taxon>Autobranchia</taxon>
        <taxon>Pteriomorphia</taxon>
        <taxon>Mytilida</taxon>
        <taxon>Mytiloidea</taxon>
        <taxon>Mytilidae</taxon>
        <taxon>Mytilinae</taxon>
        <taxon>Mytilus</taxon>
    </lineage>
</organism>
<gene>
    <name evidence="1" type="ORF">MGAL_10B060758</name>
</gene>
<keyword evidence="2" id="KW-1185">Reference proteome</keyword>
<protein>
    <submittedName>
        <fullName evidence="1">Uncharacterized protein</fullName>
    </submittedName>
</protein>
<evidence type="ECO:0000313" key="1">
    <source>
        <dbReference type="EMBL" id="VDI52467.1"/>
    </source>
</evidence>
<dbReference type="EMBL" id="UYJE01007173">
    <property type="protein sequence ID" value="VDI52467.1"/>
    <property type="molecule type" value="Genomic_DNA"/>
</dbReference>
<proteinExistence type="predicted"/>
<reference evidence="1" key="1">
    <citation type="submission" date="2018-11" db="EMBL/GenBank/DDBJ databases">
        <authorList>
            <person name="Alioto T."/>
            <person name="Alioto T."/>
        </authorList>
    </citation>
    <scope>NUCLEOTIDE SEQUENCE</scope>
</reference>
<dbReference type="AlphaFoldDB" id="A0A8B6FNT7"/>
<name>A0A8B6FNT7_MYTGA</name>
<dbReference type="Proteomes" id="UP000596742">
    <property type="component" value="Unassembled WGS sequence"/>
</dbReference>